<evidence type="ECO:0000313" key="2">
    <source>
        <dbReference type="Proteomes" id="UP001607303"/>
    </source>
</evidence>
<dbReference type="Proteomes" id="UP001607303">
    <property type="component" value="Unassembled WGS sequence"/>
</dbReference>
<protein>
    <submittedName>
        <fullName evidence="1">Uncharacterized protein</fullName>
    </submittedName>
</protein>
<gene>
    <name evidence="1" type="ORF">V1477_006183</name>
</gene>
<reference evidence="1 2" key="1">
    <citation type="journal article" date="2024" name="Ann. Entomol. Soc. Am.">
        <title>Genomic analyses of the southern and eastern yellowjacket wasps (Hymenoptera: Vespidae) reveal evolutionary signatures of social life.</title>
        <authorList>
            <person name="Catto M.A."/>
            <person name="Caine P.B."/>
            <person name="Orr S.E."/>
            <person name="Hunt B.G."/>
            <person name="Goodisman M.A.D."/>
        </authorList>
    </citation>
    <scope>NUCLEOTIDE SEQUENCE [LARGE SCALE GENOMIC DNA]</scope>
    <source>
        <strain evidence="1">232</strain>
        <tissue evidence="1">Head and thorax</tissue>
    </source>
</reference>
<sequence length="112" mass="12694">MIGICRREETRRGLARCYLGDTCSSQVSHLFRSLDRNLCLAFSLALFLIHRSWGRETEALPFPTTPSSRGPINFQLENGDNSYRVREGGFYGLFFTRCPTFMSALMHGHGKG</sequence>
<dbReference type="AlphaFoldDB" id="A0ABD2CJP5"/>
<proteinExistence type="predicted"/>
<name>A0ABD2CJP5_VESMC</name>
<keyword evidence="2" id="KW-1185">Reference proteome</keyword>
<accession>A0ABD2CJP5</accession>
<evidence type="ECO:0000313" key="1">
    <source>
        <dbReference type="EMBL" id="KAL2745328.1"/>
    </source>
</evidence>
<dbReference type="EMBL" id="JAYRBN010000043">
    <property type="protein sequence ID" value="KAL2745328.1"/>
    <property type="molecule type" value="Genomic_DNA"/>
</dbReference>
<organism evidence="1 2">
    <name type="scientific">Vespula maculifrons</name>
    <name type="common">Eastern yellow jacket</name>
    <name type="synonym">Wasp</name>
    <dbReference type="NCBI Taxonomy" id="7453"/>
    <lineage>
        <taxon>Eukaryota</taxon>
        <taxon>Metazoa</taxon>
        <taxon>Ecdysozoa</taxon>
        <taxon>Arthropoda</taxon>
        <taxon>Hexapoda</taxon>
        <taxon>Insecta</taxon>
        <taxon>Pterygota</taxon>
        <taxon>Neoptera</taxon>
        <taxon>Endopterygota</taxon>
        <taxon>Hymenoptera</taxon>
        <taxon>Apocrita</taxon>
        <taxon>Aculeata</taxon>
        <taxon>Vespoidea</taxon>
        <taxon>Vespidae</taxon>
        <taxon>Vespinae</taxon>
        <taxon>Vespula</taxon>
    </lineage>
</organism>
<comment type="caution">
    <text evidence="1">The sequence shown here is derived from an EMBL/GenBank/DDBJ whole genome shotgun (WGS) entry which is preliminary data.</text>
</comment>